<dbReference type="InterPro" id="IPR029064">
    <property type="entry name" value="Ribosomal_eL30-like_sf"/>
</dbReference>
<dbReference type="PANTHER" id="PTHR34215:SF1">
    <property type="entry name" value="YLXR DOMAIN-CONTAINING PROTEIN"/>
    <property type="match status" value="1"/>
</dbReference>
<accession>A0A4Y6Q198</accession>
<dbReference type="InterPro" id="IPR004038">
    <property type="entry name" value="Ribosomal_eL8/eL30/eS12/Gad45"/>
</dbReference>
<feature type="compositionally biased region" description="Polar residues" evidence="1">
    <location>
        <begin position="1"/>
        <end position="17"/>
    </location>
</feature>
<evidence type="ECO:0000313" key="5">
    <source>
        <dbReference type="Proteomes" id="UP000315995"/>
    </source>
</evidence>
<feature type="domain" description="Ribosomal protein eL8/eL30/eS12/Gadd45" evidence="2">
    <location>
        <begin position="104"/>
        <end position="177"/>
    </location>
</feature>
<dbReference type="InterPro" id="IPR007393">
    <property type="entry name" value="YlxR_dom"/>
</dbReference>
<dbReference type="SUPFAM" id="SSF64376">
    <property type="entry name" value="YlxR-like"/>
    <property type="match status" value="1"/>
</dbReference>
<dbReference type="Pfam" id="PF01248">
    <property type="entry name" value="Ribosomal_L7Ae"/>
    <property type="match status" value="1"/>
</dbReference>
<dbReference type="Gene3D" id="3.30.1330.30">
    <property type="match status" value="1"/>
</dbReference>
<dbReference type="RefSeq" id="WP_141200704.1">
    <property type="nucleotide sequence ID" value="NZ_CP041186.1"/>
</dbReference>
<dbReference type="EMBL" id="CP041186">
    <property type="protein sequence ID" value="QDG54260.1"/>
    <property type="molecule type" value="Genomic_DNA"/>
</dbReference>
<feature type="domain" description="YlxR" evidence="3">
    <location>
        <begin position="21"/>
        <end position="86"/>
    </location>
</feature>
<dbReference type="InterPro" id="IPR037465">
    <property type="entry name" value="YlxR"/>
</dbReference>
<sequence length="206" mass="22116">MTIHDATNNGVSGSAEHQPTRKCVGCRQSAPKEDLERFIYHDEAGLVFDLRRKAPGRGAYVHAAPDCIRQAVERGGFARGFKRRVIADAEELTADVAAGIRRRLDEALRVALQSQNLIVGARAASDAFKLDNVGLVLLAADAGESTRTKFATNADRKNIPVCDALTGEELGAVVGGDYVAIMAVAPSRPLAKIRQDLDKLAHMDAL</sequence>
<dbReference type="Gene3D" id="3.30.1230.10">
    <property type="entry name" value="YlxR-like"/>
    <property type="match status" value="1"/>
</dbReference>
<reference evidence="4 5" key="1">
    <citation type="submission" date="2019-06" db="EMBL/GenBank/DDBJ databases">
        <title>Persicimonas caeni gen. nov., sp. nov., a predatory bacterium isolated from solar saltern.</title>
        <authorList>
            <person name="Wang S."/>
        </authorList>
    </citation>
    <scope>NUCLEOTIDE SEQUENCE [LARGE SCALE GENOMIC DNA]</scope>
    <source>
        <strain evidence="4 5">YN101</strain>
    </source>
</reference>
<gene>
    <name evidence="4" type="ORF">FIV42_27000</name>
</gene>
<dbReference type="Pfam" id="PF04296">
    <property type="entry name" value="YlxR"/>
    <property type="match status" value="1"/>
</dbReference>
<keyword evidence="5" id="KW-1185">Reference proteome</keyword>
<proteinExistence type="predicted"/>
<name>A0A4Y6Q198_PERCE</name>
<organism evidence="4 5">
    <name type="scientific">Persicimonas caeni</name>
    <dbReference type="NCBI Taxonomy" id="2292766"/>
    <lineage>
        <taxon>Bacteria</taxon>
        <taxon>Deltaproteobacteria</taxon>
        <taxon>Bradymonadales</taxon>
        <taxon>Bradymonadaceae</taxon>
        <taxon>Persicimonas</taxon>
    </lineage>
</organism>
<dbReference type="AlphaFoldDB" id="A0A4Y6Q198"/>
<dbReference type="InterPro" id="IPR035931">
    <property type="entry name" value="YlxR-like_sf"/>
</dbReference>
<protein>
    <submittedName>
        <fullName evidence="4">DUF448 domain-containing protein</fullName>
    </submittedName>
</protein>
<accession>A0A5B8YD36</accession>
<dbReference type="CDD" id="cd00279">
    <property type="entry name" value="YlxR"/>
    <property type="match status" value="1"/>
</dbReference>
<evidence type="ECO:0000259" key="3">
    <source>
        <dbReference type="Pfam" id="PF04296"/>
    </source>
</evidence>
<dbReference type="Proteomes" id="UP000315995">
    <property type="component" value="Chromosome"/>
</dbReference>
<evidence type="ECO:0000259" key="2">
    <source>
        <dbReference type="Pfam" id="PF01248"/>
    </source>
</evidence>
<dbReference type="OrthoDB" id="9813251at2"/>
<dbReference type="SUPFAM" id="SSF55315">
    <property type="entry name" value="L30e-like"/>
    <property type="match status" value="1"/>
</dbReference>
<dbReference type="PANTHER" id="PTHR34215">
    <property type="entry name" value="BLL0784 PROTEIN"/>
    <property type="match status" value="1"/>
</dbReference>
<evidence type="ECO:0000256" key="1">
    <source>
        <dbReference type="SAM" id="MobiDB-lite"/>
    </source>
</evidence>
<evidence type="ECO:0000313" key="4">
    <source>
        <dbReference type="EMBL" id="QDG54260.1"/>
    </source>
</evidence>
<feature type="region of interest" description="Disordered" evidence="1">
    <location>
        <begin position="1"/>
        <end position="21"/>
    </location>
</feature>